<accession>A0A2Z7DFN0</accession>
<evidence type="ECO:0000313" key="2">
    <source>
        <dbReference type="EMBL" id="KZV55897.1"/>
    </source>
</evidence>
<feature type="region of interest" description="Disordered" evidence="1">
    <location>
        <begin position="1"/>
        <end position="21"/>
    </location>
</feature>
<feature type="compositionally biased region" description="Polar residues" evidence="1">
    <location>
        <begin position="1"/>
        <end position="11"/>
    </location>
</feature>
<evidence type="ECO:0000256" key="1">
    <source>
        <dbReference type="SAM" id="MobiDB-lite"/>
    </source>
</evidence>
<reference evidence="2 3" key="1">
    <citation type="journal article" date="2015" name="Proc. Natl. Acad. Sci. U.S.A.">
        <title>The resurrection genome of Boea hygrometrica: A blueprint for survival of dehydration.</title>
        <authorList>
            <person name="Xiao L."/>
            <person name="Yang G."/>
            <person name="Zhang L."/>
            <person name="Yang X."/>
            <person name="Zhao S."/>
            <person name="Ji Z."/>
            <person name="Zhou Q."/>
            <person name="Hu M."/>
            <person name="Wang Y."/>
            <person name="Chen M."/>
            <person name="Xu Y."/>
            <person name="Jin H."/>
            <person name="Xiao X."/>
            <person name="Hu G."/>
            <person name="Bao F."/>
            <person name="Hu Y."/>
            <person name="Wan P."/>
            <person name="Li L."/>
            <person name="Deng X."/>
            <person name="Kuang T."/>
            <person name="Xiang C."/>
            <person name="Zhu J.K."/>
            <person name="Oliver M.J."/>
            <person name="He Y."/>
        </authorList>
    </citation>
    <scope>NUCLEOTIDE SEQUENCE [LARGE SCALE GENOMIC DNA]</scope>
    <source>
        <strain evidence="3">cv. XS01</strain>
    </source>
</reference>
<gene>
    <name evidence="2" type="ORF">F511_18764</name>
</gene>
<protein>
    <submittedName>
        <fullName evidence="2">Uncharacterized protein</fullName>
    </submittedName>
</protein>
<proteinExistence type="predicted"/>
<dbReference type="EMBL" id="KQ988435">
    <property type="protein sequence ID" value="KZV55897.1"/>
    <property type="molecule type" value="Genomic_DNA"/>
</dbReference>
<sequence length="149" mass="17436">MKRNVAAQQRAGTKHCSRSNQEHIAKMSKLEQELRKRKIKFTFNQNGIFTSPRTALVPPLQPVLRSYLGGRSGRECIQLRPNLVNSYSTRIQLVQGFRLKAYSYFTEYLRNECGHLMPQRDIYRSELTVYRSRSELTVDRPKSELTVDR</sequence>
<organism evidence="2 3">
    <name type="scientific">Dorcoceras hygrometricum</name>
    <dbReference type="NCBI Taxonomy" id="472368"/>
    <lineage>
        <taxon>Eukaryota</taxon>
        <taxon>Viridiplantae</taxon>
        <taxon>Streptophyta</taxon>
        <taxon>Embryophyta</taxon>
        <taxon>Tracheophyta</taxon>
        <taxon>Spermatophyta</taxon>
        <taxon>Magnoliopsida</taxon>
        <taxon>eudicotyledons</taxon>
        <taxon>Gunneridae</taxon>
        <taxon>Pentapetalae</taxon>
        <taxon>asterids</taxon>
        <taxon>lamiids</taxon>
        <taxon>Lamiales</taxon>
        <taxon>Gesneriaceae</taxon>
        <taxon>Didymocarpoideae</taxon>
        <taxon>Trichosporeae</taxon>
        <taxon>Loxocarpinae</taxon>
        <taxon>Dorcoceras</taxon>
    </lineage>
</organism>
<evidence type="ECO:0000313" key="3">
    <source>
        <dbReference type="Proteomes" id="UP000250235"/>
    </source>
</evidence>
<name>A0A2Z7DFN0_9LAMI</name>
<keyword evidence="3" id="KW-1185">Reference proteome</keyword>
<dbReference type="Proteomes" id="UP000250235">
    <property type="component" value="Unassembled WGS sequence"/>
</dbReference>
<dbReference type="AlphaFoldDB" id="A0A2Z7DFN0"/>